<dbReference type="AlphaFoldDB" id="A0A151I1C0"/>
<proteinExistence type="predicted"/>
<gene>
    <name evidence="1" type="ORF">ALC53_09887</name>
</gene>
<evidence type="ECO:0000313" key="1">
    <source>
        <dbReference type="EMBL" id="KYM79664.1"/>
    </source>
</evidence>
<accession>A0A151I1C0</accession>
<evidence type="ECO:0000313" key="2">
    <source>
        <dbReference type="Proteomes" id="UP000078540"/>
    </source>
</evidence>
<name>A0A151I1C0_9HYME</name>
<dbReference type="EMBL" id="KQ976593">
    <property type="protein sequence ID" value="KYM79664.1"/>
    <property type="molecule type" value="Genomic_DNA"/>
</dbReference>
<protein>
    <submittedName>
        <fullName evidence="1">Uncharacterized protein</fullName>
    </submittedName>
</protein>
<dbReference type="Proteomes" id="UP000078540">
    <property type="component" value="Unassembled WGS sequence"/>
</dbReference>
<reference evidence="1 2" key="1">
    <citation type="submission" date="2015-09" db="EMBL/GenBank/DDBJ databases">
        <title>Atta colombica WGS genome.</title>
        <authorList>
            <person name="Nygaard S."/>
            <person name="Hu H."/>
            <person name="Boomsma J."/>
            <person name="Zhang G."/>
        </authorList>
    </citation>
    <scope>NUCLEOTIDE SEQUENCE [LARGE SCALE GENOMIC DNA]</scope>
    <source>
        <strain evidence="1">Treedump-2</strain>
        <tissue evidence="1">Whole body</tissue>
    </source>
</reference>
<keyword evidence="2" id="KW-1185">Reference proteome</keyword>
<organism evidence="1 2">
    <name type="scientific">Atta colombica</name>
    <dbReference type="NCBI Taxonomy" id="520822"/>
    <lineage>
        <taxon>Eukaryota</taxon>
        <taxon>Metazoa</taxon>
        <taxon>Ecdysozoa</taxon>
        <taxon>Arthropoda</taxon>
        <taxon>Hexapoda</taxon>
        <taxon>Insecta</taxon>
        <taxon>Pterygota</taxon>
        <taxon>Neoptera</taxon>
        <taxon>Endopterygota</taxon>
        <taxon>Hymenoptera</taxon>
        <taxon>Apocrita</taxon>
        <taxon>Aculeata</taxon>
        <taxon>Formicoidea</taxon>
        <taxon>Formicidae</taxon>
        <taxon>Myrmicinae</taxon>
        <taxon>Atta</taxon>
    </lineage>
</organism>
<sequence length="76" mass="8557">MACSILPAKHLPLGVQCDAERSVICIIHTVFKLLNVGRYFNPMLSRLDVSQQQRAIERCPREPIGSSERPCFPTCD</sequence>